<evidence type="ECO:0000256" key="1">
    <source>
        <dbReference type="SAM" id="Phobius"/>
    </source>
</evidence>
<feature type="transmembrane region" description="Helical" evidence="1">
    <location>
        <begin position="54"/>
        <end position="77"/>
    </location>
</feature>
<organism evidence="2">
    <name type="scientific">viral metagenome</name>
    <dbReference type="NCBI Taxonomy" id="1070528"/>
    <lineage>
        <taxon>unclassified sequences</taxon>
        <taxon>metagenomes</taxon>
        <taxon>organismal metagenomes</taxon>
    </lineage>
</organism>
<proteinExistence type="predicted"/>
<keyword evidence="1" id="KW-1133">Transmembrane helix</keyword>
<keyword evidence="1" id="KW-0472">Membrane</keyword>
<reference evidence="2" key="1">
    <citation type="journal article" date="2020" name="Nature">
        <title>Giant virus diversity and host interactions through global metagenomics.</title>
        <authorList>
            <person name="Schulz F."/>
            <person name="Roux S."/>
            <person name="Paez-Espino D."/>
            <person name="Jungbluth S."/>
            <person name="Walsh D.A."/>
            <person name="Denef V.J."/>
            <person name="McMahon K.D."/>
            <person name="Konstantinidis K.T."/>
            <person name="Eloe-Fadrosh E.A."/>
            <person name="Kyrpides N.C."/>
            <person name="Woyke T."/>
        </authorList>
    </citation>
    <scope>NUCLEOTIDE SEQUENCE</scope>
    <source>
        <strain evidence="2">GVMAG-M-3300023179-73</strain>
    </source>
</reference>
<sequence length="99" mass="11683">MVINNTQTMTLVGDLTSETLKYVYREFNRPNNRKRLRFMIDIITNMAIGKIQPYMYAIMAILIIMFLLNCFQFYYYLKFIMLLPKNTLALDSLSIPANP</sequence>
<accession>A0A6C0H7B7</accession>
<protein>
    <submittedName>
        <fullName evidence="2">Uncharacterized protein</fullName>
    </submittedName>
</protein>
<keyword evidence="1" id="KW-0812">Transmembrane</keyword>
<dbReference type="AlphaFoldDB" id="A0A6C0H7B7"/>
<dbReference type="EMBL" id="MN739893">
    <property type="protein sequence ID" value="QHT76287.1"/>
    <property type="molecule type" value="Genomic_DNA"/>
</dbReference>
<evidence type="ECO:0000313" key="2">
    <source>
        <dbReference type="EMBL" id="QHT76287.1"/>
    </source>
</evidence>
<name>A0A6C0H7B7_9ZZZZ</name>